<dbReference type="InterPro" id="IPR024607">
    <property type="entry name" value="Sulfatase_CS"/>
</dbReference>
<keyword evidence="9" id="KW-0256">Endoplasmic reticulum</keyword>
<comment type="subcellular location">
    <subcellularLocation>
        <location evidence="3">Cell surface</location>
    </subcellularLocation>
    <subcellularLocation>
        <location evidence="2">Endoplasmic reticulum</location>
    </subcellularLocation>
    <subcellularLocation>
        <location evidence="4">Golgi apparatus</location>
        <location evidence="4">Golgi stack</location>
    </subcellularLocation>
</comment>
<keyword evidence="13" id="KW-0175">Coiled coil</keyword>
<dbReference type="GO" id="GO:0030201">
    <property type="term" value="P:heparan sulfate proteoglycan metabolic process"/>
    <property type="evidence" value="ECO:0000318"/>
    <property type="project" value="GO_Central"/>
</dbReference>
<feature type="region of interest" description="Disordered" evidence="14">
    <location>
        <begin position="669"/>
        <end position="764"/>
    </location>
</feature>
<evidence type="ECO:0000256" key="14">
    <source>
        <dbReference type="SAM" id="MobiDB-lite"/>
    </source>
</evidence>
<dbReference type="OMA" id="VETPPQM"/>
<dbReference type="OrthoDB" id="96314at2759"/>
<evidence type="ECO:0000259" key="16">
    <source>
        <dbReference type="Pfam" id="PF00884"/>
    </source>
</evidence>
<comment type="cofactor">
    <cofactor evidence="1">
        <name>Ca(2+)</name>
        <dbReference type="ChEBI" id="CHEBI:29108"/>
    </cofactor>
</comment>
<dbReference type="PROSITE" id="PS00523">
    <property type="entry name" value="SULFATASE_1"/>
    <property type="match status" value="1"/>
</dbReference>
<evidence type="ECO:0000256" key="1">
    <source>
        <dbReference type="ARBA" id="ARBA00001913"/>
    </source>
</evidence>
<name>A0A9J7HID3_BRAFL</name>
<dbReference type="GO" id="GO:0030177">
    <property type="term" value="P:positive regulation of Wnt signaling pathway"/>
    <property type="evidence" value="ECO:0000318"/>
    <property type="project" value="GO_Central"/>
</dbReference>
<dbReference type="AlphaFoldDB" id="A0A9J7HID3"/>
<reference evidence="18" key="1">
    <citation type="journal article" date="2020" name="Nat. Ecol. Evol.">
        <title>Deeply conserved synteny resolves early events in vertebrate evolution.</title>
        <authorList>
            <person name="Simakov O."/>
            <person name="Marletaz F."/>
            <person name="Yue J.X."/>
            <person name="O'Connell B."/>
            <person name="Jenkins J."/>
            <person name="Brandt A."/>
            <person name="Calef R."/>
            <person name="Tung C.H."/>
            <person name="Huang T.K."/>
            <person name="Schmutz J."/>
            <person name="Satoh N."/>
            <person name="Yu J.K."/>
            <person name="Putnam N.H."/>
            <person name="Green R.E."/>
            <person name="Rokhsar D.S."/>
        </authorList>
    </citation>
    <scope>NUCLEOTIDE SEQUENCE [LARGE SCALE GENOMIC DNA]</scope>
    <source>
        <strain evidence="18">S238N-H82</strain>
    </source>
</reference>
<dbReference type="GO" id="GO:0005539">
    <property type="term" value="F:glycosaminoglycan binding"/>
    <property type="evidence" value="ECO:0000318"/>
    <property type="project" value="GO_Central"/>
</dbReference>
<keyword evidence="12" id="KW-0325">Glycoprotein</keyword>
<feature type="coiled-coil region" evidence="13">
    <location>
        <begin position="614"/>
        <end position="641"/>
    </location>
</feature>
<evidence type="ECO:0000256" key="7">
    <source>
        <dbReference type="ARBA" id="ARBA00022729"/>
    </source>
</evidence>
<keyword evidence="10" id="KW-0106">Calcium</keyword>
<dbReference type="PANTHER" id="PTHR43108">
    <property type="entry name" value="N-ACETYLGLUCOSAMINE-6-SULFATASE FAMILY MEMBER"/>
    <property type="match status" value="1"/>
</dbReference>
<dbReference type="RefSeq" id="XP_035658819.1">
    <property type="nucleotide sequence ID" value="XM_035802926.1"/>
</dbReference>
<keyword evidence="11" id="KW-0333">Golgi apparatus</keyword>
<dbReference type="SUPFAM" id="SSF53649">
    <property type="entry name" value="Alkaline phosphatase-like"/>
    <property type="match status" value="1"/>
</dbReference>
<feature type="domain" description="Extracellular sulfatase C-terminal" evidence="17">
    <location>
        <begin position="571"/>
        <end position="650"/>
    </location>
</feature>
<dbReference type="PANTHER" id="PTHR43108:SF16">
    <property type="entry name" value="EXTRACELLULAR SULFATASE SULF-1 HOMOLOG"/>
    <property type="match status" value="1"/>
</dbReference>
<dbReference type="GO" id="GO:0046872">
    <property type="term" value="F:metal ion binding"/>
    <property type="evidence" value="ECO:0007669"/>
    <property type="project" value="UniProtKB-KW"/>
</dbReference>
<organism evidence="18 21">
    <name type="scientific">Branchiostoma floridae</name>
    <name type="common">Florida lancelet</name>
    <name type="synonym">Amphioxus</name>
    <dbReference type="NCBI Taxonomy" id="7739"/>
    <lineage>
        <taxon>Eukaryota</taxon>
        <taxon>Metazoa</taxon>
        <taxon>Chordata</taxon>
        <taxon>Cephalochordata</taxon>
        <taxon>Leptocardii</taxon>
        <taxon>Amphioxiformes</taxon>
        <taxon>Branchiostomatidae</taxon>
        <taxon>Branchiostoma</taxon>
    </lineage>
</organism>
<evidence type="ECO:0000313" key="22">
    <source>
        <dbReference type="RefSeq" id="XP_035658816.1"/>
    </source>
</evidence>
<dbReference type="GeneID" id="118404011"/>
<protein>
    <submittedName>
        <fullName evidence="19 20">Extracellular sulfatase Sulf-1-like isoform X1</fullName>
    </submittedName>
</protein>
<evidence type="ECO:0000256" key="6">
    <source>
        <dbReference type="ARBA" id="ARBA00022723"/>
    </source>
</evidence>
<dbReference type="GO" id="GO:0005795">
    <property type="term" value="C:Golgi stack"/>
    <property type="evidence" value="ECO:0007669"/>
    <property type="project" value="UniProtKB-SubCell"/>
</dbReference>
<evidence type="ECO:0000256" key="2">
    <source>
        <dbReference type="ARBA" id="ARBA00004240"/>
    </source>
</evidence>
<evidence type="ECO:0000259" key="17">
    <source>
        <dbReference type="Pfam" id="PF12548"/>
    </source>
</evidence>
<evidence type="ECO:0000256" key="10">
    <source>
        <dbReference type="ARBA" id="ARBA00022837"/>
    </source>
</evidence>
<evidence type="ECO:0000313" key="25">
    <source>
        <dbReference type="RefSeq" id="XP_035658819.1"/>
    </source>
</evidence>
<evidence type="ECO:0000256" key="15">
    <source>
        <dbReference type="SAM" id="SignalP"/>
    </source>
</evidence>
<evidence type="ECO:0000256" key="5">
    <source>
        <dbReference type="ARBA" id="ARBA00008779"/>
    </source>
</evidence>
<proteinExistence type="inferred from homology"/>
<evidence type="ECO:0000313" key="18">
    <source>
        <dbReference type="Proteomes" id="UP000001554"/>
    </source>
</evidence>
<evidence type="ECO:0000256" key="9">
    <source>
        <dbReference type="ARBA" id="ARBA00022824"/>
    </source>
</evidence>
<evidence type="ECO:0000256" key="12">
    <source>
        <dbReference type="ARBA" id="ARBA00023180"/>
    </source>
</evidence>
<keyword evidence="18" id="KW-1185">Reference proteome</keyword>
<reference evidence="19 20" key="2">
    <citation type="submission" date="2025-04" db="UniProtKB">
        <authorList>
            <consortium name="RefSeq"/>
        </authorList>
    </citation>
    <scope>IDENTIFICATION</scope>
    <source>
        <strain evidence="19 20">S238N-H82</strain>
        <tissue evidence="19 20">Testes</tissue>
    </source>
</reference>
<evidence type="ECO:0000313" key="23">
    <source>
        <dbReference type="RefSeq" id="XP_035658817.1"/>
    </source>
</evidence>
<evidence type="ECO:0000256" key="4">
    <source>
        <dbReference type="ARBA" id="ARBA00004348"/>
    </source>
</evidence>
<dbReference type="RefSeq" id="XP_035658815.1">
    <property type="nucleotide sequence ID" value="XM_035802922.1"/>
</dbReference>
<feature type="compositionally biased region" description="Polar residues" evidence="14">
    <location>
        <begin position="943"/>
        <end position="952"/>
    </location>
</feature>
<dbReference type="Proteomes" id="UP000001554">
    <property type="component" value="Chromosome 17"/>
</dbReference>
<accession>A0A9J7HID3</accession>
<feature type="region of interest" description="Disordered" evidence="14">
    <location>
        <begin position="901"/>
        <end position="966"/>
    </location>
</feature>
<evidence type="ECO:0000256" key="3">
    <source>
        <dbReference type="ARBA" id="ARBA00004241"/>
    </source>
</evidence>
<feature type="signal peptide" evidence="15">
    <location>
        <begin position="1"/>
        <end position="21"/>
    </location>
</feature>
<dbReference type="GO" id="GO:0010575">
    <property type="term" value="P:positive regulation of vascular endothelial growth factor production"/>
    <property type="evidence" value="ECO:0000318"/>
    <property type="project" value="GO_Central"/>
</dbReference>
<dbReference type="Pfam" id="PF00884">
    <property type="entry name" value="Sulfatase"/>
    <property type="match status" value="1"/>
</dbReference>
<dbReference type="InterPro" id="IPR000917">
    <property type="entry name" value="Sulfatase_N"/>
</dbReference>
<feature type="compositionally biased region" description="Basic and acidic residues" evidence="14">
    <location>
        <begin position="721"/>
        <end position="746"/>
    </location>
</feature>
<dbReference type="RefSeq" id="XP_035658816.1">
    <property type="nucleotide sequence ID" value="XM_035802923.1"/>
</dbReference>
<dbReference type="Pfam" id="PF12548">
    <property type="entry name" value="DUF3740"/>
    <property type="match status" value="1"/>
</dbReference>
<evidence type="ECO:0000313" key="24">
    <source>
        <dbReference type="RefSeq" id="XP_035658818.1"/>
    </source>
</evidence>
<dbReference type="Gene3D" id="3.40.720.10">
    <property type="entry name" value="Alkaline Phosphatase, subunit A"/>
    <property type="match status" value="1"/>
</dbReference>
<dbReference type="RefSeq" id="XP_035658817.1">
    <property type="nucleotide sequence ID" value="XM_035802924.1"/>
</dbReference>
<dbReference type="RefSeq" id="XP_035658814.1">
    <property type="nucleotide sequence ID" value="XM_035802921.1"/>
</dbReference>
<dbReference type="GO" id="GO:0005783">
    <property type="term" value="C:endoplasmic reticulum"/>
    <property type="evidence" value="ECO:0007669"/>
    <property type="project" value="UniProtKB-SubCell"/>
</dbReference>
<dbReference type="GO" id="GO:0040037">
    <property type="term" value="P:negative regulation of fibroblast growth factor receptor signaling pathway"/>
    <property type="evidence" value="ECO:0000318"/>
    <property type="project" value="GO_Central"/>
</dbReference>
<dbReference type="CDD" id="cd16147">
    <property type="entry name" value="G6S"/>
    <property type="match status" value="1"/>
</dbReference>
<dbReference type="GO" id="GO:0032836">
    <property type="term" value="P:glomerular basement membrane development"/>
    <property type="evidence" value="ECO:0000318"/>
    <property type="project" value="GO_Central"/>
</dbReference>
<feature type="chain" id="PRO_5044698722" evidence="15">
    <location>
        <begin position="22"/>
        <end position="966"/>
    </location>
</feature>
<evidence type="ECO:0000256" key="8">
    <source>
        <dbReference type="ARBA" id="ARBA00022801"/>
    </source>
</evidence>
<evidence type="ECO:0000313" key="19">
    <source>
        <dbReference type="RefSeq" id="XP_035658813.1"/>
    </source>
</evidence>
<sequence length="966" mass="112195">MRILPLLVIICTVFGSLVVDARNKRPRAPRSRLLPMMRHMERGRPNRFKTRPNIVVFITDDQDVMLNSMAYMPKTQRILAQGGAVFNNSFVTTPMCCPSRSSMLTGRYVHNHNVFTNNENCSSPYWQRTHEPYTFATYLSNAGYRTGYFGKYLNEYNGSYVPPGWREWVGQIRNSRFYNYKVNRNGLKFKHDSSYERDYFTDLIANDSVSFFKLSKKTFPHRPVAMVLAFPAPHGPEDGAPQYSHMFANNTDHRIQGYNMAPNMDKHWILRWTQPLDNTQLAFTDMLQQKRLQTLQSVDDAVEKVYNMLIEQGQLENTYMIYTSDHGYHLGQFGLVKGKSFPYDWDTRVPYLIRGPNVQPNTVMSQIVLNIDLAPTLLDIAGVDVPPQMDGNSIMPLFENASDIKKAIKRRIWKCRLQIPAQYWSICNKAGNKKKKMWRDTFLLERGKIPKKMDRTILRINEKLPKEVLLSIECQKEDYQSPCKPGQAWECIERGGMLRMKKCKFKKRPGRHCVCRKKVPTVPREERRSQRNFLKDHATQGRDFRFRFIRSAEETEHQADSENPGYKSILKRAANPGKDWSDPFSFPQGDQSFPKCFLFPNNTVKCDNVIYESYDAWKQQKQSLDAQIARLKGKLDGLKDIRGHLRKTKPLDGEEVEIEETFIPIYPAVGDYEEEDDGEDGEEEDEEDCVCGEDEEVVYVDGEGVEQDRPFYSSGRRRYAAPRDRERRSRERVRERSGARGSDRRQKLTRPPNPHPQGEHPMKAIREGIKSIKKVTPEEREERQKKKERKQMRRLKMGNCNLEGLNCFEHDNDHWTVPPYWTKGSFCACINSNNNTYWCLRTINTTHNFMYCEFITGFVEYFDLLEDPYMLHNNIHRVSEPMLAELHDQLVILRRCEGSKECTPKPQNSNMRNRHQEPSGEGGEDEGSEVKGESSKGRHHSFQDGNNSTEGSGSRYLGTELGSGFI</sequence>
<gene>
    <name evidence="19 20 21 22 23 24 25" type="primary">LOC118404011</name>
</gene>
<evidence type="ECO:0000256" key="13">
    <source>
        <dbReference type="SAM" id="Coils"/>
    </source>
</evidence>
<keyword evidence="6" id="KW-0479">Metal-binding</keyword>
<feature type="compositionally biased region" description="Acidic residues" evidence="14">
    <location>
        <begin position="671"/>
        <end position="698"/>
    </location>
</feature>
<dbReference type="FunFam" id="3.40.720.10:FF:000050">
    <property type="entry name" value="Extracellular sulfatase SULF-1"/>
    <property type="match status" value="1"/>
</dbReference>
<dbReference type="RefSeq" id="XP_035658813.1">
    <property type="nucleotide sequence ID" value="XM_035802920.1"/>
</dbReference>
<comment type="similarity">
    <text evidence="5">Belongs to the sulfatase family.</text>
</comment>
<feature type="domain" description="Sulfatase N-terminal" evidence="16">
    <location>
        <begin position="52"/>
        <end position="383"/>
    </location>
</feature>
<dbReference type="GO" id="GO:0008449">
    <property type="term" value="F:N-acetylglucosamine-6-sulfatase activity"/>
    <property type="evidence" value="ECO:0000318"/>
    <property type="project" value="GO_Central"/>
</dbReference>
<keyword evidence="8" id="KW-0378">Hydrolase</keyword>
<dbReference type="InterPro" id="IPR024609">
    <property type="entry name" value="Extracellular_sulfatase_C"/>
</dbReference>
<dbReference type="KEGG" id="bfo:118404011"/>
<evidence type="ECO:0000256" key="11">
    <source>
        <dbReference type="ARBA" id="ARBA00023034"/>
    </source>
</evidence>
<dbReference type="InterPro" id="IPR017850">
    <property type="entry name" value="Alkaline_phosphatase_core_sf"/>
</dbReference>
<evidence type="ECO:0000313" key="20">
    <source>
        <dbReference type="RefSeq" id="XP_035658814.1"/>
    </source>
</evidence>
<dbReference type="RefSeq" id="XP_035658818.1">
    <property type="nucleotide sequence ID" value="XM_035802925.1"/>
</dbReference>
<keyword evidence="7 15" id="KW-0732">Signal</keyword>
<dbReference type="GO" id="GO:0009986">
    <property type="term" value="C:cell surface"/>
    <property type="evidence" value="ECO:0007669"/>
    <property type="project" value="UniProtKB-SubCell"/>
</dbReference>
<evidence type="ECO:0000313" key="21">
    <source>
        <dbReference type="RefSeq" id="XP_035658815.1"/>
    </source>
</evidence>